<gene>
    <name evidence="1" type="ORF">HK100_000648</name>
</gene>
<dbReference type="EMBL" id="JADGJH010000113">
    <property type="protein sequence ID" value="KAJ3137435.1"/>
    <property type="molecule type" value="Genomic_DNA"/>
</dbReference>
<sequence length="425" mass="48739">MKSKMQSRRCAKLTLILLFLTGCSPLLIIFFLVFTTVPTLKKPPLPQICNSSANCNLPLLWAPPENSTRTATNAAAIAQSLSFRLYSFDPRTIAPYGMSRLCANRIVESGHVKFLCSSFDVIIIADTLPHGRPFLQYLASGKHCKARVIIELTNRFNWEIKDSREYNKIVTRLISKNRVRVISNNRVEYAFLESTINYKIPLSFSSLSLEQQRQQTILRPLGIGPADTTWPQQYGSQNISHFVSRANFCGRVYTSLQEQHEFPLVIIPAAKMYGGSTNLAQFKAFIDFPYQYSVMKFYENIAFGVVQYIPTPRLWEEVLKTKLHCAWWASPSVLKNLSSQSTKLKTNTTITAIAGFPDWSAYMDYYDPLFEPYVYYFDSIDELLRLKEMTPGQVDWKNVRVNGPRFYEEYRVQILEGWKDLLLGG</sequence>
<evidence type="ECO:0000313" key="1">
    <source>
        <dbReference type="EMBL" id="KAJ3137435.1"/>
    </source>
</evidence>
<accession>A0AAD5XGH7</accession>
<comment type="caution">
    <text evidence="1">The sequence shown here is derived from an EMBL/GenBank/DDBJ whole genome shotgun (WGS) entry which is preliminary data.</text>
</comment>
<dbReference type="AlphaFoldDB" id="A0AAD5XGH7"/>
<protein>
    <submittedName>
        <fullName evidence="1">Uncharacterized protein</fullName>
    </submittedName>
</protein>
<dbReference type="PROSITE" id="PS51257">
    <property type="entry name" value="PROKAR_LIPOPROTEIN"/>
    <property type="match status" value="1"/>
</dbReference>
<reference evidence="1" key="1">
    <citation type="submission" date="2020-05" db="EMBL/GenBank/DDBJ databases">
        <title>Phylogenomic resolution of chytrid fungi.</title>
        <authorList>
            <person name="Stajich J.E."/>
            <person name="Amses K."/>
            <person name="Simmons R."/>
            <person name="Seto K."/>
            <person name="Myers J."/>
            <person name="Bonds A."/>
            <person name="Quandt C.A."/>
            <person name="Barry K."/>
            <person name="Liu P."/>
            <person name="Grigoriev I."/>
            <person name="Longcore J.E."/>
            <person name="James T.Y."/>
        </authorList>
    </citation>
    <scope>NUCLEOTIDE SEQUENCE</scope>
    <source>
        <strain evidence="1">JEL0513</strain>
    </source>
</reference>
<proteinExistence type="predicted"/>
<evidence type="ECO:0000313" key="2">
    <source>
        <dbReference type="Proteomes" id="UP001211907"/>
    </source>
</evidence>
<keyword evidence="2" id="KW-1185">Reference proteome</keyword>
<name>A0AAD5XGH7_9FUNG</name>
<dbReference type="Proteomes" id="UP001211907">
    <property type="component" value="Unassembled WGS sequence"/>
</dbReference>
<organism evidence="1 2">
    <name type="scientific">Physocladia obscura</name>
    <dbReference type="NCBI Taxonomy" id="109957"/>
    <lineage>
        <taxon>Eukaryota</taxon>
        <taxon>Fungi</taxon>
        <taxon>Fungi incertae sedis</taxon>
        <taxon>Chytridiomycota</taxon>
        <taxon>Chytridiomycota incertae sedis</taxon>
        <taxon>Chytridiomycetes</taxon>
        <taxon>Chytridiales</taxon>
        <taxon>Chytriomycetaceae</taxon>
        <taxon>Physocladia</taxon>
    </lineage>
</organism>